<dbReference type="GO" id="GO:0009236">
    <property type="term" value="P:cobalamin biosynthetic process"/>
    <property type="evidence" value="ECO:0007669"/>
    <property type="project" value="InterPro"/>
</dbReference>
<dbReference type="GO" id="GO:0008817">
    <property type="term" value="F:corrinoid adenosyltransferase activity"/>
    <property type="evidence" value="ECO:0007669"/>
    <property type="project" value="InterPro"/>
</dbReference>
<dbReference type="Pfam" id="PF01923">
    <property type="entry name" value="Cob_adeno_trans"/>
    <property type="match status" value="1"/>
</dbReference>
<name>A0A1A9KIV4_9PSED</name>
<protein>
    <submittedName>
        <fullName evidence="5">Cobalamin adenosyltransferase</fullName>
    </submittedName>
</protein>
<dbReference type="SUPFAM" id="SSF89028">
    <property type="entry name" value="Cobalamin adenosyltransferase-like"/>
    <property type="match status" value="1"/>
</dbReference>
<keyword evidence="2" id="KW-0547">Nucleotide-binding</keyword>
<dbReference type="GO" id="GO:0005524">
    <property type="term" value="F:ATP binding"/>
    <property type="evidence" value="ECO:0007669"/>
    <property type="project" value="UniProtKB-KW"/>
</dbReference>
<gene>
    <name evidence="5" type="ORF">A9C11_26765</name>
</gene>
<dbReference type="PIRSF" id="PIRSF012294">
    <property type="entry name" value="ATR_EutT"/>
    <property type="match status" value="1"/>
</dbReference>
<accession>A0A1A9KIV4</accession>
<evidence type="ECO:0000256" key="2">
    <source>
        <dbReference type="ARBA" id="ARBA00022741"/>
    </source>
</evidence>
<evidence type="ECO:0000313" key="5">
    <source>
        <dbReference type="EMBL" id="ANI17371.1"/>
    </source>
</evidence>
<dbReference type="InterPro" id="IPR016030">
    <property type="entry name" value="CblAdoTrfase-like"/>
</dbReference>
<dbReference type="RefSeq" id="WP_064584339.1">
    <property type="nucleotide sequence ID" value="NZ_CP015878.1"/>
</dbReference>
<evidence type="ECO:0000259" key="4">
    <source>
        <dbReference type="Pfam" id="PF01923"/>
    </source>
</evidence>
<evidence type="ECO:0000256" key="3">
    <source>
        <dbReference type="ARBA" id="ARBA00022840"/>
    </source>
</evidence>
<dbReference type="NCBIfam" id="NF011595">
    <property type="entry name" value="PRK15020.1"/>
    <property type="match status" value="1"/>
</dbReference>
<sequence>MSTFITESWLRERHGLSEGTELRLPADARLTPAARALIDERHLSLKFHDEQGRLYRATEEPDADGAPCLQAVHGLTGSARRVAATCQLCGSAPADKPAGMTHLNAHELVAKNDPRLQFRAQLDAAIALAVWLQVELPEPAELAAWLADIRSLLGQLMRADVLDEELAGFAVGGLDEAVLHRLSHAPLKYLGHDHLVPECGHGRAPALLNLLRAKVREVEICAAQVFMEAGFKLRRADLLHALNRLSSALYVAMLLSLLHRRGQPWPSAAELSRRVQGEAP</sequence>
<evidence type="ECO:0000313" key="6">
    <source>
        <dbReference type="Proteomes" id="UP000077748"/>
    </source>
</evidence>
<keyword evidence="3" id="KW-0067">ATP-binding</keyword>
<proteinExistence type="predicted"/>
<feature type="domain" description="Cobalamin adenosyltransferase-like" evidence="4">
    <location>
        <begin position="97"/>
        <end position="254"/>
    </location>
</feature>
<dbReference type="Proteomes" id="UP000077748">
    <property type="component" value="Chromosome"/>
</dbReference>
<dbReference type="Gene3D" id="1.20.1200.10">
    <property type="entry name" value="Cobalamin adenosyltransferase-like"/>
    <property type="match status" value="1"/>
</dbReference>
<evidence type="ECO:0000256" key="1">
    <source>
        <dbReference type="ARBA" id="ARBA00022679"/>
    </source>
</evidence>
<keyword evidence="1 5" id="KW-0808">Transferase</keyword>
<reference evidence="5 6" key="1">
    <citation type="submission" date="2016-05" db="EMBL/GenBank/DDBJ databases">
        <title>Genome Sequence of Pseudomonas citronellolis Strain SJTE-3, an Estrogens and Persistent Organic Pollutants degradation strain.</title>
        <authorList>
            <person name="Liang R."/>
        </authorList>
    </citation>
    <scope>NUCLEOTIDE SEQUENCE [LARGE SCALE GENOMIC DNA]</scope>
    <source>
        <strain evidence="5 6">SJTE-3</strain>
    </source>
</reference>
<dbReference type="InterPro" id="IPR009194">
    <property type="entry name" value="AdoTrfase_EutT"/>
</dbReference>
<dbReference type="GO" id="GO:0006580">
    <property type="term" value="P:ethanolamine metabolic process"/>
    <property type="evidence" value="ECO:0007669"/>
    <property type="project" value="InterPro"/>
</dbReference>
<organism evidence="5 6">
    <name type="scientific">Pseudomonas citronellolis</name>
    <dbReference type="NCBI Taxonomy" id="53408"/>
    <lineage>
        <taxon>Bacteria</taxon>
        <taxon>Pseudomonadati</taxon>
        <taxon>Pseudomonadota</taxon>
        <taxon>Gammaproteobacteria</taxon>
        <taxon>Pseudomonadales</taxon>
        <taxon>Pseudomonadaceae</taxon>
        <taxon>Pseudomonas</taxon>
    </lineage>
</organism>
<dbReference type="EMBL" id="CP015878">
    <property type="protein sequence ID" value="ANI17371.1"/>
    <property type="molecule type" value="Genomic_DNA"/>
</dbReference>
<dbReference type="AlphaFoldDB" id="A0A1A9KIV4"/>
<dbReference type="InterPro" id="IPR036451">
    <property type="entry name" value="CblAdoTrfase-like_sf"/>
</dbReference>